<protein>
    <submittedName>
        <fullName evidence="3">OLC1v1015091C1</fullName>
    </submittedName>
</protein>
<dbReference type="InterPro" id="IPR007541">
    <property type="entry name" value="Uncharacterised_BSP"/>
</dbReference>
<reference evidence="3" key="1">
    <citation type="submission" date="2023-03" db="EMBL/GenBank/DDBJ databases">
        <authorList>
            <person name="Julca I."/>
        </authorList>
    </citation>
    <scope>NUCLEOTIDE SEQUENCE</scope>
</reference>
<dbReference type="InterPro" id="IPR012677">
    <property type="entry name" value="Nucleotide-bd_a/b_plait_sf"/>
</dbReference>
<feature type="signal peptide" evidence="1">
    <location>
        <begin position="1"/>
        <end position="24"/>
    </location>
</feature>
<gene>
    <name evidence="3" type="ORF">OLC1_LOCUS21155</name>
</gene>
<dbReference type="Proteomes" id="UP001161247">
    <property type="component" value="Chromosome 7"/>
</dbReference>
<feature type="domain" description="RRM" evidence="2">
    <location>
        <begin position="212"/>
        <end position="241"/>
    </location>
</feature>
<dbReference type="SUPFAM" id="SSF54928">
    <property type="entry name" value="RNA-binding domain, RBD"/>
    <property type="match status" value="1"/>
</dbReference>
<dbReference type="PANTHER" id="PTHR33321:SF12">
    <property type="entry name" value="PLANT BASIC SECRETORY PROTEIN (BSP) FAMILY PROTEIN"/>
    <property type="match status" value="1"/>
</dbReference>
<sequence>MAQMLINFFTLLSFALLQIQGSHGLDYIVENKVPNSRGGQRFDREMGVDYVRNVLKNSTEFIWKVFNQKSMDETRGHTQVSWYLDKVDQIAVTVGNETKLSASFVQNFTSFEGCDLKTEVSAIMFHENTQVWQWFGNNKNVGVIEGIANYMMIVAGLAPGSWLQQQPGENERWDAGYIVTARFFVYLESLKGGRRNFFFVRLPLSKTQNLEIGNLDDTIDDDKLKKLFSEFGTIAKCKVAKMNGKMVVSKPLDVAFGQQTGRERFKNIRFTRTTTKPFQPLTRRRIYLNEDGSSFPPHGPKFERRTTAMGFAFEEGIMVAADHPSKLMVCGMYEEAREVARRRILIWHKKNGANPLPERRQGVDPAARAPADYLSMLALQKGSRDNIYLSSL</sequence>
<dbReference type="Pfam" id="PF00076">
    <property type="entry name" value="RRM_1"/>
    <property type="match status" value="1"/>
</dbReference>
<keyword evidence="1" id="KW-0732">Signal</keyword>
<dbReference type="Gene3D" id="3.30.70.330">
    <property type="match status" value="1"/>
</dbReference>
<evidence type="ECO:0000256" key="1">
    <source>
        <dbReference type="SAM" id="SignalP"/>
    </source>
</evidence>
<organism evidence="3 4">
    <name type="scientific">Oldenlandia corymbosa var. corymbosa</name>
    <dbReference type="NCBI Taxonomy" id="529605"/>
    <lineage>
        <taxon>Eukaryota</taxon>
        <taxon>Viridiplantae</taxon>
        <taxon>Streptophyta</taxon>
        <taxon>Embryophyta</taxon>
        <taxon>Tracheophyta</taxon>
        <taxon>Spermatophyta</taxon>
        <taxon>Magnoliopsida</taxon>
        <taxon>eudicotyledons</taxon>
        <taxon>Gunneridae</taxon>
        <taxon>Pentapetalae</taxon>
        <taxon>asterids</taxon>
        <taxon>lamiids</taxon>
        <taxon>Gentianales</taxon>
        <taxon>Rubiaceae</taxon>
        <taxon>Rubioideae</taxon>
        <taxon>Spermacoceae</taxon>
        <taxon>Hedyotis-Oldenlandia complex</taxon>
        <taxon>Oldenlandia</taxon>
    </lineage>
</organism>
<evidence type="ECO:0000313" key="3">
    <source>
        <dbReference type="EMBL" id="CAI9114376.1"/>
    </source>
</evidence>
<dbReference type="EMBL" id="OX459124">
    <property type="protein sequence ID" value="CAI9114376.1"/>
    <property type="molecule type" value="Genomic_DNA"/>
</dbReference>
<evidence type="ECO:0000259" key="2">
    <source>
        <dbReference type="Pfam" id="PF00076"/>
    </source>
</evidence>
<dbReference type="InterPro" id="IPR000504">
    <property type="entry name" value="RRM_dom"/>
</dbReference>
<evidence type="ECO:0000313" key="4">
    <source>
        <dbReference type="Proteomes" id="UP001161247"/>
    </source>
</evidence>
<name>A0AAV1E4M2_OLDCO</name>
<keyword evidence="4" id="KW-1185">Reference proteome</keyword>
<dbReference type="PANTHER" id="PTHR33321">
    <property type="match status" value="1"/>
</dbReference>
<dbReference type="GO" id="GO:0003723">
    <property type="term" value="F:RNA binding"/>
    <property type="evidence" value="ECO:0007669"/>
    <property type="project" value="InterPro"/>
</dbReference>
<dbReference type="InterPro" id="IPR035979">
    <property type="entry name" value="RBD_domain_sf"/>
</dbReference>
<dbReference type="AlphaFoldDB" id="A0AAV1E4M2"/>
<dbReference type="Pfam" id="PF04450">
    <property type="entry name" value="BSP"/>
    <property type="match status" value="1"/>
</dbReference>
<proteinExistence type="predicted"/>
<accession>A0AAV1E4M2</accession>
<feature type="chain" id="PRO_5043987465" evidence="1">
    <location>
        <begin position="25"/>
        <end position="392"/>
    </location>
</feature>